<reference evidence="3" key="2">
    <citation type="submission" date="2025-08" db="UniProtKB">
        <authorList>
            <consortium name="Ensembl"/>
        </authorList>
    </citation>
    <scope>IDENTIFICATION</scope>
</reference>
<dbReference type="Ensembl" id="ENSCSAVT00000017350.1">
    <property type="protein sequence ID" value="ENSCSAVP00000017163.1"/>
    <property type="gene ID" value="ENSCSAVG00000010099.1"/>
</dbReference>
<organism evidence="3 4">
    <name type="scientific">Ciona savignyi</name>
    <name type="common">Pacific transparent sea squirt</name>
    <dbReference type="NCBI Taxonomy" id="51511"/>
    <lineage>
        <taxon>Eukaryota</taxon>
        <taxon>Metazoa</taxon>
        <taxon>Chordata</taxon>
        <taxon>Tunicata</taxon>
        <taxon>Ascidiacea</taxon>
        <taxon>Phlebobranchia</taxon>
        <taxon>Cionidae</taxon>
        <taxon>Ciona</taxon>
    </lineage>
</organism>
<proteinExistence type="predicted"/>
<keyword evidence="2" id="KW-0812">Transmembrane</keyword>
<reference evidence="4" key="1">
    <citation type="submission" date="2003-08" db="EMBL/GenBank/DDBJ databases">
        <authorList>
            <person name="Birren B."/>
            <person name="Nusbaum C."/>
            <person name="Abebe A."/>
            <person name="Abouelleil A."/>
            <person name="Adekoya E."/>
            <person name="Ait-zahra M."/>
            <person name="Allen N."/>
            <person name="Allen T."/>
            <person name="An P."/>
            <person name="Anderson M."/>
            <person name="Anderson S."/>
            <person name="Arachchi H."/>
            <person name="Armbruster J."/>
            <person name="Bachantsang P."/>
            <person name="Baldwin J."/>
            <person name="Barry A."/>
            <person name="Bayul T."/>
            <person name="Blitshsteyn B."/>
            <person name="Bloom T."/>
            <person name="Blye J."/>
            <person name="Boguslavskiy L."/>
            <person name="Borowsky M."/>
            <person name="Boukhgalter B."/>
            <person name="Brunache A."/>
            <person name="Butler J."/>
            <person name="Calixte N."/>
            <person name="Calvo S."/>
            <person name="Camarata J."/>
            <person name="Campo K."/>
            <person name="Chang J."/>
            <person name="Cheshatsang Y."/>
            <person name="Citroen M."/>
            <person name="Collymore A."/>
            <person name="Considine T."/>
            <person name="Cook A."/>
            <person name="Cooke P."/>
            <person name="Corum B."/>
            <person name="Cuomo C."/>
            <person name="David R."/>
            <person name="Dawoe T."/>
            <person name="Degray S."/>
            <person name="Dodge S."/>
            <person name="Dooley K."/>
            <person name="Dorje P."/>
            <person name="Dorjee K."/>
            <person name="Dorris L."/>
            <person name="Duffey N."/>
            <person name="Dupes A."/>
            <person name="Elkins T."/>
            <person name="Engels R."/>
            <person name="Erickson J."/>
            <person name="Farina A."/>
            <person name="Faro S."/>
            <person name="Ferreira P."/>
            <person name="Fischer H."/>
            <person name="Fitzgerald M."/>
            <person name="Foley K."/>
            <person name="Gage D."/>
            <person name="Galagan J."/>
            <person name="Gearin G."/>
            <person name="Gnerre S."/>
            <person name="Gnirke A."/>
            <person name="Goyette A."/>
            <person name="Graham J."/>
            <person name="Grandbois E."/>
            <person name="Gyaltsen K."/>
            <person name="Hafez N."/>
            <person name="Hagopian D."/>
            <person name="Hagos B."/>
            <person name="Hall J."/>
            <person name="Hatcher B."/>
            <person name="Heller A."/>
            <person name="Higgins H."/>
            <person name="Honan T."/>
            <person name="Horn A."/>
            <person name="Houde N."/>
            <person name="Hughes L."/>
            <person name="Hulme W."/>
            <person name="Husby E."/>
            <person name="Iliev I."/>
            <person name="Jaffe D."/>
            <person name="Jones C."/>
            <person name="Kamal M."/>
            <person name="Kamat A."/>
            <person name="Kamvysselis M."/>
            <person name="Karlsson E."/>
            <person name="Kells C."/>
            <person name="Kieu A."/>
            <person name="Kisner P."/>
            <person name="Kodira C."/>
            <person name="Kulbokas E."/>
            <person name="Labutti K."/>
            <person name="Lama D."/>
            <person name="Landers T."/>
            <person name="Leger J."/>
            <person name="Levine S."/>
            <person name="Lewis D."/>
            <person name="Lewis T."/>
            <person name="Lindblad-toh K."/>
            <person name="Liu X."/>
            <person name="Lokyitsang T."/>
            <person name="Lokyitsang Y."/>
            <person name="Lucien O."/>
            <person name="Lui A."/>
            <person name="Ma L.J."/>
            <person name="Mabbitt R."/>
            <person name="Macdonald J."/>
            <person name="Maclean C."/>
            <person name="Major J."/>
            <person name="Manning J."/>
            <person name="Marabella R."/>
            <person name="Maru K."/>
            <person name="Matthews C."/>
            <person name="Mauceli E."/>
            <person name="Mccarthy M."/>
            <person name="Mcdonough S."/>
            <person name="Mcghee T."/>
            <person name="Meldrim J."/>
            <person name="Meneus L."/>
            <person name="Mesirov J."/>
            <person name="Mihalev A."/>
            <person name="Mihova T."/>
            <person name="Mikkelsen T."/>
            <person name="Mlenga V."/>
            <person name="Moru K."/>
            <person name="Mozes J."/>
            <person name="Mulrain L."/>
            <person name="Munson G."/>
            <person name="Naylor J."/>
            <person name="Newes C."/>
            <person name="Nguyen C."/>
            <person name="Nguyen N."/>
            <person name="Nguyen T."/>
            <person name="Nicol R."/>
            <person name="Nielsen C."/>
            <person name="Nizzari M."/>
            <person name="Norbu C."/>
            <person name="Norbu N."/>
            <person name="O'donnell P."/>
            <person name="Okoawo O."/>
            <person name="O'leary S."/>
            <person name="Omotosho B."/>
            <person name="O'neill K."/>
            <person name="Osman S."/>
            <person name="Parker S."/>
            <person name="Perrin D."/>
            <person name="Phunkhang P."/>
            <person name="Piqani B."/>
            <person name="Purcell S."/>
            <person name="Rachupka T."/>
            <person name="Ramasamy U."/>
            <person name="Rameau R."/>
            <person name="Ray V."/>
            <person name="Raymond C."/>
            <person name="Retta R."/>
            <person name="Richardson S."/>
            <person name="Rise C."/>
            <person name="Rodriguez J."/>
            <person name="Rogers J."/>
            <person name="Rogov P."/>
            <person name="Rutman M."/>
            <person name="Schupbach R."/>
            <person name="Seaman C."/>
            <person name="Settipalli S."/>
            <person name="Sharpe T."/>
            <person name="Sheridan J."/>
            <person name="Sherpa N."/>
            <person name="Shi J."/>
            <person name="Smirnov S."/>
            <person name="Smith C."/>
            <person name="Sougnez C."/>
            <person name="Spencer B."/>
            <person name="Stalker J."/>
            <person name="Stange-thomann N."/>
            <person name="Stavropoulos S."/>
            <person name="Stetson K."/>
            <person name="Stone C."/>
            <person name="Stone S."/>
            <person name="Stubbs M."/>
            <person name="Talamas J."/>
            <person name="Tchuinga P."/>
            <person name="Tenzing P."/>
            <person name="Tesfaye S."/>
            <person name="Theodore J."/>
            <person name="Thoulutsang Y."/>
            <person name="Topham K."/>
            <person name="Towey S."/>
            <person name="Tsamla T."/>
            <person name="Tsomo N."/>
            <person name="Vallee D."/>
            <person name="Vassiliev H."/>
            <person name="Venkataraman V."/>
            <person name="Vinson J."/>
            <person name="Vo A."/>
            <person name="Wade C."/>
            <person name="Wang S."/>
            <person name="Wangchuk T."/>
            <person name="Wangdi T."/>
            <person name="Whittaker C."/>
            <person name="Wilkinson J."/>
            <person name="Wu Y."/>
            <person name="Wyman D."/>
            <person name="Yadav S."/>
            <person name="Yang S."/>
            <person name="Yang X."/>
            <person name="Yeager S."/>
            <person name="Yee E."/>
            <person name="Young G."/>
            <person name="Zainoun J."/>
            <person name="Zembeck L."/>
            <person name="Zimmer A."/>
            <person name="Zody M."/>
            <person name="Lander E."/>
        </authorList>
    </citation>
    <scope>NUCLEOTIDE SEQUENCE [LARGE SCALE GENOMIC DNA]</scope>
</reference>
<keyword evidence="2" id="KW-0472">Membrane</keyword>
<feature type="region of interest" description="Disordered" evidence="1">
    <location>
        <begin position="56"/>
        <end position="82"/>
    </location>
</feature>
<evidence type="ECO:0000256" key="1">
    <source>
        <dbReference type="SAM" id="MobiDB-lite"/>
    </source>
</evidence>
<feature type="transmembrane region" description="Helical" evidence="2">
    <location>
        <begin position="6"/>
        <end position="26"/>
    </location>
</feature>
<dbReference type="OMA" id="NFNEEPH"/>
<dbReference type="AlphaFoldDB" id="H2ZHU7"/>
<protein>
    <submittedName>
        <fullName evidence="3">Uncharacterized protein</fullName>
    </submittedName>
</protein>
<evidence type="ECO:0000313" key="4">
    <source>
        <dbReference type="Proteomes" id="UP000007875"/>
    </source>
</evidence>
<evidence type="ECO:0000313" key="3">
    <source>
        <dbReference type="Ensembl" id="ENSCSAVP00000017163.1"/>
    </source>
</evidence>
<keyword evidence="4" id="KW-1185">Reference proteome</keyword>
<dbReference type="HOGENOM" id="CLU_194695_0_0_1"/>
<keyword evidence="2" id="KW-1133">Transmembrane helix</keyword>
<dbReference type="InParanoid" id="H2ZHU7"/>
<name>H2ZHU7_CIOSA</name>
<sequence>MKTQTLLAILFMCLLVVDFSDGYCYYYRRRRFYRRRFYWTRRRRFYRRRYYGDSKMPEEVQDDEPQIEDDHRRVPGGPPGEE</sequence>
<reference evidence="3" key="3">
    <citation type="submission" date="2025-09" db="UniProtKB">
        <authorList>
            <consortium name="Ensembl"/>
        </authorList>
    </citation>
    <scope>IDENTIFICATION</scope>
</reference>
<evidence type="ECO:0000256" key="2">
    <source>
        <dbReference type="SAM" id="Phobius"/>
    </source>
</evidence>
<dbReference type="Proteomes" id="UP000007875">
    <property type="component" value="Unassembled WGS sequence"/>
</dbReference>
<accession>H2ZHU7</accession>